<name>A0A9X9Q9B8_GULGU</name>
<evidence type="ECO:0000313" key="1">
    <source>
        <dbReference type="EMBL" id="VCX40371.1"/>
    </source>
</evidence>
<keyword evidence="2" id="KW-1185">Reference proteome</keyword>
<comment type="caution">
    <text evidence="1">The sequence shown here is derived from an EMBL/GenBank/DDBJ whole genome shotgun (WGS) entry which is preliminary data.</text>
</comment>
<dbReference type="AlphaFoldDB" id="A0A9X9Q9B8"/>
<accession>A0A9X9Q9B8</accession>
<sequence length="79" mass="8744">QSPFPSPLIVLAVYGTLGGKKEKKNLKNPQNMWKPHSSPHPFLPVWNVGCRAQSSGSYFVTRRPPARGLKETGGLMEQL</sequence>
<feature type="non-terminal residue" evidence="1">
    <location>
        <position position="79"/>
    </location>
</feature>
<reference evidence="1 2" key="1">
    <citation type="submission" date="2018-10" db="EMBL/GenBank/DDBJ databases">
        <authorList>
            <person name="Ekblom R."/>
            <person name="Jareborg N."/>
        </authorList>
    </citation>
    <scope>NUCLEOTIDE SEQUENCE [LARGE SCALE GENOMIC DNA]</scope>
    <source>
        <tissue evidence="1">Muscle</tissue>
    </source>
</reference>
<evidence type="ECO:0000313" key="2">
    <source>
        <dbReference type="Proteomes" id="UP000269945"/>
    </source>
</evidence>
<dbReference type="Proteomes" id="UP000269945">
    <property type="component" value="Unassembled WGS sequence"/>
</dbReference>
<dbReference type="EMBL" id="CYRY02045088">
    <property type="protein sequence ID" value="VCX40371.1"/>
    <property type="molecule type" value="Genomic_DNA"/>
</dbReference>
<gene>
    <name evidence="1" type="ORF">BN2614_LOCUS3</name>
</gene>
<organism evidence="1 2">
    <name type="scientific">Gulo gulo</name>
    <name type="common">Wolverine</name>
    <name type="synonym">Gluton</name>
    <dbReference type="NCBI Taxonomy" id="48420"/>
    <lineage>
        <taxon>Eukaryota</taxon>
        <taxon>Metazoa</taxon>
        <taxon>Chordata</taxon>
        <taxon>Craniata</taxon>
        <taxon>Vertebrata</taxon>
        <taxon>Euteleostomi</taxon>
        <taxon>Mammalia</taxon>
        <taxon>Eutheria</taxon>
        <taxon>Laurasiatheria</taxon>
        <taxon>Carnivora</taxon>
        <taxon>Caniformia</taxon>
        <taxon>Musteloidea</taxon>
        <taxon>Mustelidae</taxon>
        <taxon>Guloninae</taxon>
        <taxon>Gulo</taxon>
    </lineage>
</organism>
<proteinExistence type="predicted"/>
<protein>
    <submittedName>
        <fullName evidence="1">Uncharacterized protein</fullName>
    </submittedName>
</protein>